<dbReference type="SUPFAM" id="SSF55856">
    <property type="entry name" value="Cytochrome b5-like heme/steroid binding domain"/>
    <property type="match status" value="1"/>
</dbReference>
<evidence type="ECO:0000313" key="4">
    <source>
        <dbReference type="EMBL" id="SKB54837.1"/>
    </source>
</evidence>
<keyword evidence="5" id="KW-1185">Reference proteome</keyword>
<feature type="region of interest" description="Disordered" evidence="1">
    <location>
        <begin position="28"/>
        <end position="49"/>
    </location>
</feature>
<gene>
    <name evidence="4" type="ORF">SAMN02745120_2035</name>
</gene>
<dbReference type="Proteomes" id="UP000243406">
    <property type="component" value="Unassembled WGS sequence"/>
</dbReference>
<evidence type="ECO:0000256" key="1">
    <source>
        <dbReference type="SAM" id="MobiDB-lite"/>
    </source>
</evidence>
<feature type="signal peptide" evidence="2">
    <location>
        <begin position="1"/>
        <end position="26"/>
    </location>
</feature>
<evidence type="ECO:0000256" key="2">
    <source>
        <dbReference type="SAM" id="SignalP"/>
    </source>
</evidence>
<dbReference type="EMBL" id="FUYN01000004">
    <property type="protein sequence ID" value="SKB54837.1"/>
    <property type="molecule type" value="Genomic_DNA"/>
</dbReference>
<dbReference type="Pfam" id="PF00173">
    <property type="entry name" value="Cyt-b5"/>
    <property type="match status" value="1"/>
</dbReference>
<dbReference type="InterPro" id="IPR036400">
    <property type="entry name" value="Cyt_B5-like_heme/steroid_sf"/>
</dbReference>
<keyword evidence="2" id="KW-0732">Signal</keyword>
<feature type="chain" id="PRO_5012752659" evidence="2">
    <location>
        <begin position="27"/>
        <end position="126"/>
    </location>
</feature>
<feature type="compositionally biased region" description="Polar residues" evidence="1">
    <location>
        <begin position="28"/>
        <end position="46"/>
    </location>
</feature>
<dbReference type="RefSeq" id="WP_242951035.1">
    <property type="nucleotide sequence ID" value="NZ_FUYN01000004.1"/>
</dbReference>
<dbReference type="AlphaFoldDB" id="A0A1T5C600"/>
<reference evidence="5" key="1">
    <citation type="submission" date="2017-02" db="EMBL/GenBank/DDBJ databases">
        <authorList>
            <person name="Varghese N."/>
            <person name="Submissions S."/>
        </authorList>
    </citation>
    <scope>NUCLEOTIDE SEQUENCE [LARGE SCALE GENOMIC DNA]</scope>
    <source>
        <strain evidence="5">ATCC 35199</strain>
    </source>
</reference>
<evidence type="ECO:0000259" key="3">
    <source>
        <dbReference type="SMART" id="SM01117"/>
    </source>
</evidence>
<organism evidence="4 5">
    <name type="scientific">Acetoanaerobium noterae</name>
    <dbReference type="NCBI Taxonomy" id="745369"/>
    <lineage>
        <taxon>Bacteria</taxon>
        <taxon>Bacillati</taxon>
        <taxon>Bacillota</taxon>
        <taxon>Clostridia</taxon>
        <taxon>Peptostreptococcales</taxon>
        <taxon>Filifactoraceae</taxon>
        <taxon>Acetoanaerobium</taxon>
    </lineage>
</organism>
<proteinExistence type="predicted"/>
<accession>A0A1T5C600</accession>
<protein>
    <submittedName>
        <fullName evidence="4">Predicted heme/steroid binding protein</fullName>
    </submittedName>
</protein>
<evidence type="ECO:0000313" key="5">
    <source>
        <dbReference type="Proteomes" id="UP000243406"/>
    </source>
</evidence>
<dbReference type="SMART" id="SM01117">
    <property type="entry name" value="Cyt-b5"/>
    <property type="match status" value="1"/>
</dbReference>
<name>A0A1T5C600_9FIRM</name>
<dbReference type="Gene3D" id="3.10.120.10">
    <property type="entry name" value="Cytochrome b5-like heme/steroid binding domain"/>
    <property type="match status" value="1"/>
</dbReference>
<dbReference type="InterPro" id="IPR001199">
    <property type="entry name" value="Cyt_B5-like_heme/steroid-bd"/>
</dbReference>
<feature type="domain" description="Cytochrome b5 heme-binding" evidence="3">
    <location>
        <begin position="53"/>
        <end position="125"/>
    </location>
</feature>
<sequence>MSRNKLVMVIAFMAVAIFLISGCAQNEPQDLTTPEVTEPSEQNESTASDEKIFTLDELKQYNGKDGKPAYVAVDGIVYDVSASDKWKNGDHNGFEAGNDLTDEIKNVSPHGVKMLDRVPVVGKLVE</sequence>
<dbReference type="PROSITE" id="PS51257">
    <property type="entry name" value="PROKAR_LIPOPROTEIN"/>
    <property type="match status" value="1"/>
</dbReference>